<dbReference type="RefSeq" id="WP_093151409.1">
    <property type="nucleotide sequence ID" value="NZ_FNBW01000008.1"/>
</dbReference>
<dbReference type="GO" id="GO:0046872">
    <property type="term" value="F:metal ion binding"/>
    <property type="evidence" value="ECO:0007669"/>
    <property type="project" value="UniProtKB-KW"/>
</dbReference>
<dbReference type="Proteomes" id="UP000198615">
    <property type="component" value="Unassembled WGS sequence"/>
</dbReference>
<dbReference type="AlphaFoldDB" id="A0A8G2BLP1"/>
<dbReference type="InterPro" id="IPR050072">
    <property type="entry name" value="Peptidase_M20A"/>
</dbReference>
<feature type="domain" description="Peptidase M20 dimerisation" evidence="6">
    <location>
        <begin position="187"/>
        <end position="279"/>
    </location>
</feature>
<keyword evidence="2" id="KW-0479">Metal-binding</keyword>
<keyword evidence="7" id="KW-0121">Carboxypeptidase</keyword>
<keyword evidence="3" id="KW-0378">Hydrolase</keyword>
<evidence type="ECO:0000313" key="7">
    <source>
        <dbReference type="EMBL" id="SDF98200.1"/>
    </source>
</evidence>
<evidence type="ECO:0000256" key="2">
    <source>
        <dbReference type="ARBA" id="ARBA00022723"/>
    </source>
</evidence>
<evidence type="ECO:0000256" key="1">
    <source>
        <dbReference type="ARBA" id="ARBA00001947"/>
    </source>
</evidence>
<organism evidence="7 8">
    <name type="scientific">Thalassobaculum litoreum DSM 18839</name>
    <dbReference type="NCBI Taxonomy" id="1123362"/>
    <lineage>
        <taxon>Bacteria</taxon>
        <taxon>Pseudomonadati</taxon>
        <taxon>Pseudomonadota</taxon>
        <taxon>Alphaproteobacteria</taxon>
        <taxon>Rhodospirillales</taxon>
        <taxon>Thalassobaculaceae</taxon>
        <taxon>Thalassobaculum</taxon>
    </lineage>
</organism>
<dbReference type="SUPFAM" id="SSF55031">
    <property type="entry name" value="Bacterial exopeptidase dimerisation domain"/>
    <property type="match status" value="1"/>
</dbReference>
<sequence>MSTAATRDNEPAIDQEEIIDGILDWVEMETPTYDAARVNKLADKIQTQWEGTGCSVERVPGKDGFGDHLIVRTPDWTEDAPSILVLSHMDTVHPVGTKDDSNKIRREGDSLYGPGIYDMKAGAFLPYYAYRHLRRMGAGTALPVSFLFVAEEEVGSPTSRAVIEAEAKKAKYVLVTEPARDGGKLVTARKGVGRFEMTITGRPAHSGAKHEDGRSAVKELAHHILEIEGLTDYDRGVTTNVGLVSAGTGVNVVPRVATAEIDLRVVNAADGEEITAKILDRKPRDPDVTIEITGGMNRPPYELNDANWSLFELAREVVAESGLVLESTALTGGGSDGNFTSALGVPTLDGLGADGEGAHTLNEQVYISSLVPRAKMWVRLLEGLT</sequence>
<dbReference type="Gene3D" id="3.30.70.360">
    <property type="match status" value="1"/>
</dbReference>
<comment type="cofactor">
    <cofactor evidence="1">
        <name>Zn(2+)</name>
        <dbReference type="ChEBI" id="CHEBI:29105"/>
    </cofactor>
</comment>
<dbReference type="InterPro" id="IPR001261">
    <property type="entry name" value="ArgE/DapE_CS"/>
</dbReference>
<dbReference type="EMBL" id="FNBW01000008">
    <property type="protein sequence ID" value="SDF98200.1"/>
    <property type="molecule type" value="Genomic_DNA"/>
</dbReference>
<dbReference type="InterPro" id="IPR002933">
    <property type="entry name" value="Peptidase_M20"/>
</dbReference>
<dbReference type="GO" id="GO:0004180">
    <property type="term" value="F:carboxypeptidase activity"/>
    <property type="evidence" value="ECO:0007669"/>
    <property type="project" value="UniProtKB-KW"/>
</dbReference>
<dbReference type="PIRSF" id="PIRSF037238">
    <property type="entry name" value="Carboxypeptidase_G2"/>
    <property type="match status" value="1"/>
</dbReference>
<proteinExistence type="predicted"/>
<evidence type="ECO:0000256" key="4">
    <source>
        <dbReference type="ARBA" id="ARBA00022833"/>
    </source>
</evidence>
<feature type="active site" description="Proton acceptor" evidence="5">
    <location>
        <position position="152"/>
    </location>
</feature>
<dbReference type="InterPro" id="IPR017150">
    <property type="entry name" value="Pept_M20_glutamate_carboxypep"/>
</dbReference>
<dbReference type="Pfam" id="PF07687">
    <property type="entry name" value="M20_dimer"/>
    <property type="match status" value="1"/>
</dbReference>
<dbReference type="InterPro" id="IPR036264">
    <property type="entry name" value="Bact_exopeptidase_dim_dom"/>
</dbReference>
<reference evidence="7 8" key="1">
    <citation type="submission" date="2016-10" db="EMBL/GenBank/DDBJ databases">
        <authorList>
            <person name="Varghese N."/>
            <person name="Submissions S."/>
        </authorList>
    </citation>
    <scope>NUCLEOTIDE SEQUENCE [LARGE SCALE GENOMIC DNA]</scope>
    <source>
        <strain evidence="7 8">DSM 18839</strain>
    </source>
</reference>
<dbReference type="SUPFAM" id="SSF53187">
    <property type="entry name" value="Zn-dependent exopeptidases"/>
    <property type="match status" value="1"/>
</dbReference>
<evidence type="ECO:0000256" key="3">
    <source>
        <dbReference type="ARBA" id="ARBA00022801"/>
    </source>
</evidence>
<gene>
    <name evidence="7" type="ORF">SAMN05660686_02989</name>
</gene>
<accession>A0A8G2BLP1</accession>
<name>A0A8G2BLP1_9PROT</name>
<evidence type="ECO:0000256" key="5">
    <source>
        <dbReference type="PIRSR" id="PIRSR037238-1"/>
    </source>
</evidence>
<dbReference type="OrthoDB" id="9776600at2"/>
<evidence type="ECO:0000259" key="6">
    <source>
        <dbReference type="Pfam" id="PF07687"/>
    </source>
</evidence>
<dbReference type="PANTHER" id="PTHR43808:SF9">
    <property type="entry name" value="BLL0789 PROTEIN"/>
    <property type="match status" value="1"/>
</dbReference>
<protein>
    <submittedName>
        <fullName evidence="7">Glutamate carboxypeptidase</fullName>
    </submittedName>
</protein>
<dbReference type="PANTHER" id="PTHR43808">
    <property type="entry name" value="ACETYLORNITHINE DEACETYLASE"/>
    <property type="match status" value="1"/>
</dbReference>
<dbReference type="Gene3D" id="3.40.630.10">
    <property type="entry name" value="Zn peptidases"/>
    <property type="match status" value="1"/>
</dbReference>
<dbReference type="PROSITE" id="PS00758">
    <property type="entry name" value="ARGE_DAPE_CPG2_1"/>
    <property type="match status" value="1"/>
</dbReference>
<feature type="active site" evidence="5">
    <location>
        <position position="90"/>
    </location>
</feature>
<evidence type="ECO:0000313" key="8">
    <source>
        <dbReference type="Proteomes" id="UP000198615"/>
    </source>
</evidence>
<keyword evidence="8" id="KW-1185">Reference proteome</keyword>
<dbReference type="CDD" id="cd03885">
    <property type="entry name" value="M20_CPDG2"/>
    <property type="match status" value="1"/>
</dbReference>
<keyword evidence="4" id="KW-0862">Zinc</keyword>
<comment type="caution">
    <text evidence="7">The sequence shown here is derived from an EMBL/GenBank/DDBJ whole genome shotgun (WGS) entry which is preliminary data.</text>
</comment>
<keyword evidence="7" id="KW-0645">Protease</keyword>
<dbReference type="Pfam" id="PF01546">
    <property type="entry name" value="Peptidase_M20"/>
    <property type="match status" value="1"/>
</dbReference>
<dbReference type="InterPro" id="IPR011650">
    <property type="entry name" value="Peptidase_M20_dimer"/>
</dbReference>